<evidence type="ECO:0008006" key="4">
    <source>
        <dbReference type="Google" id="ProtNLM"/>
    </source>
</evidence>
<organism evidence="2 3">
    <name type="scientific">Chryseobacterium endophyticum</name>
    <dbReference type="NCBI Taxonomy" id="1854762"/>
    <lineage>
        <taxon>Bacteria</taxon>
        <taxon>Pseudomonadati</taxon>
        <taxon>Bacteroidota</taxon>
        <taxon>Flavobacteriia</taxon>
        <taxon>Flavobacteriales</taxon>
        <taxon>Weeksellaceae</taxon>
        <taxon>Chryseobacterium group</taxon>
        <taxon>Chryseobacterium</taxon>
    </lineage>
</organism>
<proteinExistence type="predicted"/>
<dbReference type="PROSITE" id="PS51257">
    <property type="entry name" value="PROKAR_LIPOPROTEIN"/>
    <property type="match status" value="1"/>
</dbReference>
<protein>
    <recommendedName>
        <fullName evidence="4">DUF3078 domain-containing protein</fullName>
    </recommendedName>
</protein>
<feature type="signal peptide" evidence="1">
    <location>
        <begin position="1"/>
        <end position="20"/>
    </location>
</feature>
<name>A0AAU6WNW2_9FLAO</name>
<dbReference type="AlphaFoldDB" id="A0AAU6WNW2"/>
<dbReference type="EMBL" id="CP154834">
    <property type="protein sequence ID" value="XAO73537.1"/>
    <property type="molecule type" value="Genomic_DNA"/>
</dbReference>
<dbReference type="Proteomes" id="UP001463665">
    <property type="component" value="Chromosome"/>
</dbReference>
<gene>
    <name evidence="2" type="ORF">AAFP95_17665</name>
</gene>
<evidence type="ECO:0000313" key="2">
    <source>
        <dbReference type="EMBL" id="XAO73537.1"/>
    </source>
</evidence>
<evidence type="ECO:0000256" key="1">
    <source>
        <dbReference type="SAM" id="SignalP"/>
    </source>
</evidence>
<evidence type="ECO:0000313" key="3">
    <source>
        <dbReference type="Proteomes" id="UP001463665"/>
    </source>
</evidence>
<dbReference type="RefSeq" id="WP_345765989.1">
    <property type="nucleotide sequence ID" value="NZ_CP154834.1"/>
</dbReference>
<reference evidence="2 3" key="1">
    <citation type="submission" date="2024-04" db="EMBL/GenBank/DDBJ databases">
        <title>Genome sequencing and assembly of rice foliar adapted Chryseobacterium endophyticum OsEnb-ALM-A6.</title>
        <authorList>
            <person name="Kumar S."/>
            <person name="Javed M."/>
            <person name="Chouhan V."/>
            <person name="Charishma K."/>
            <person name="Patel A."/>
            <person name="Kumar M."/>
            <person name="Sahu K.P."/>
            <person name="Kumar A."/>
        </authorList>
    </citation>
    <scope>NUCLEOTIDE SEQUENCE [LARGE SCALE GENOMIC DNA]</scope>
    <source>
        <strain evidence="2 3">OsEnb-ALM-A6</strain>
    </source>
</reference>
<sequence length="217" mass="23373">MKRILILVPAAVLACNLWSAQQVKDTVSSGWTTHFQSTVIAQKHSGFAAAYSGDNSLDNGVEPAATSLTGTLFIGRKLWKGATLYFNPEVSGGKGLSFATGVAGALNGETYRVGEVSPQVFIARAYLRQHIALPGEGYEYLQDDLNQVPERVPANRITISAGKFAVADFLMEMPTAKIRALSFSTGAFGQTGLGITLPIQEDILLGPWWKLLNRNGR</sequence>
<accession>A0AAU6WNW2</accession>
<keyword evidence="1" id="KW-0732">Signal</keyword>
<feature type="chain" id="PRO_5043806181" description="DUF3078 domain-containing protein" evidence="1">
    <location>
        <begin position="21"/>
        <end position="217"/>
    </location>
</feature>
<keyword evidence="3" id="KW-1185">Reference proteome</keyword>